<dbReference type="InterPro" id="IPR032710">
    <property type="entry name" value="NTF2-like_dom_sf"/>
</dbReference>
<dbReference type="Proteomes" id="UP000050465">
    <property type="component" value="Unassembled WGS sequence"/>
</dbReference>
<name>A0A0P7ZVT8_9CYAN</name>
<dbReference type="SUPFAM" id="SSF54427">
    <property type="entry name" value="NTF2-like"/>
    <property type="match status" value="1"/>
</dbReference>
<dbReference type="Pfam" id="PF07366">
    <property type="entry name" value="SnoaL"/>
    <property type="match status" value="1"/>
</dbReference>
<dbReference type="AlphaFoldDB" id="A0A0P7ZVT8"/>
<evidence type="ECO:0000313" key="2">
    <source>
        <dbReference type="Proteomes" id="UP000050465"/>
    </source>
</evidence>
<dbReference type="STRING" id="1666911.HLUCCA11_14350"/>
<sequence length="179" mass="19825">MFHDLLAIQNRALVLQFYKSFDQRRLAEGLSLLSPHLVAHMAGHDTPLNQSEFAAVGTEVYNAFPDGLHTFTQVIAHRDTVTTCGFFTGTHLNPFQNLPATGKSVRFAIMHIDRIDRSRIVEHWGIEDSLSLAQQLGVKLVPGPSTLLKLGLKAGQKLSVSTFEKMRAIAQPDHPDPNC</sequence>
<protein>
    <submittedName>
        <fullName evidence="1">Putative ester cyclase</fullName>
    </submittedName>
</protein>
<dbReference type="PANTHER" id="PTHR38436">
    <property type="entry name" value="POLYKETIDE CYCLASE SNOAL-LIKE DOMAIN"/>
    <property type="match status" value="1"/>
</dbReference>
<dbReference type="InterPro" id="IPR009959">
    <property type="entry name" value="Cyclase_SnoaL-like"/>
</dbReference>
<proteinExistence type="predicted"/>
<reference evidence="1 2" key="1">
    <citation type="submission" date="2015-09" db="EMBL/GenBank/DDBJ databases">
        <title>Identification and resolution of microdiversity through metagenomic sequencing of parallel consortia.</title>
        <authorList>
            <person name="Nelson W.C."/>
            <person name="Romine M.F."/>
            <person name="Lindemann S.R."/>
        </authorList>
    </citation>
    <scope>NUCLEOTIDE SEQUENCE [LARGE SCALE GENOMIC DNA]</scope>
    <source>
        <strain evidence="1">Ana</strain>
    </source>
</reference>
<dbReference type="EMBL" id="LJZR01000019">
    <property type="protein sequence ID" value="KPQ34476.1"/>
    <property type="molecule type" value="Genomic_DNA"/>
</dbReference>
<dbReference type="PANTHER" id="PTHR38436:SF1">
    <property type="entry name" value="ESTER CYCLASE"/>
    <property type="match status" value="1"/>
</dbReference>
<comment type="caution">
    <text evidence="1">The sequence shown here is derived from an EMBL/GenBank/DDBJ whole genome shotgun (WGS) entry which is preliminary data.</text>
</comment>
<evidence type="ECO:0000313" key="1">
    <source>
        <dbReference type="EMBL" id="KPQ34476.1"/>
    </source>
</evidence>
<accession>A0A0P7ZVT8</accession>
<gene>
    <name evidence="1" type="ORF">HLUCCA11_14350</name>
</gene>
<organism evidence="1 2">
    <name type="scientific">Phormidesmis priestleyi Ana</name>
    <dbReference type="NCBI Taxonomy" id="1666911"/>
    <lineage>
        <taxon>Bacteria</taxon>
        <taxon>Bacillati</taxon>
        <taxon>Cyanobacteriota</taxon>
        <taxon>Cyanophyceae</taxon>
        <taxon>Leptolyngbyales</taxon>
        <taxon>Leptolyngbyaceae</taxon>
        <taxon>Phormidesmis</taxon>
    </lineage>
</organism>
<dbReference type="Gene3D" id="3.10.450.50">
    <property type="match status" value="1"/>
</dbReference>
<dbReference type="GO" id="GO:0030638">
    <property type="term" value="P:polyketide metabolic process"/>
    <property type="evidence" value="ECO:0007669"/>
    <property type="project" value="InterPro"/>
</dbReference>